<protein>
    <submittedName>
        <fullName evidence="1">Transposase</fullName>
    </submittedName>
</protein>
<reference evidence="1 2" key="1">
    <citation type="submission" date="2018-08" db="EMBL/GenBank/DDBJ databases">
        <title>A genome reference for cultivated species of the human gut microbiota.</title>
        <authorList>
            <person name="Zou Y."/>
            <person name="Xue W."/>
            <person name="Luo G."/>
        </authorList>
    </citation>
    <scope>NUCLEOTIDE SEQUENCE [LARGE SCALE GENOMIC DNA]</scope>
    <source>
        <strain evidence="1 2">AF15-20</strain>
    </source>
</reference>
<proteinExistence type="predicted"/>
<dbReference type="PANTHER" id="PTHR36455:SF1">
    <property type="entry name" value="BLR8292 PROTEIN"/>
    <property type="match status" value="1"/>
</dbReference>
<dbReference type="RefSeq" id="WP_118325488.1">
    <property type="nucleotide sequence ID" value="NZ_QRYH01000016.1"/>
</dbReference>
<dbReference type="PANTHER" id="PTHR36455">
    <property type="match status" value="1"/>
</dbReference>
<evidence type="ECO:0000313" key="1">
    <source>
        <dbReference type="EMBL" id="RGU90602.1"/>
    </source>
</evidence>
<dbReference type="NCBIfam" id="NF033819">
    <property type="entry name" value="IS66_TnpB"/>
    <property type="match status" value="1"/>
</dbReference>
<dbReference type="InterPro" id="IPR008878">
    <property type="entry name" value="Transposase_IS66_Orf2"/>
</dbReference>
<accession>A0A395W6D1</accession>
<dbReference type="Proteomes" id="UP000265489">
    <property type="component" value="Unassembled WGS sequence"/>
</dbReference>
<dbReference type="GeneID" id="66579959"/>
<comment type="caution">
    <text evidence="1">The sequence shown here is derived from an EMBL/GenBank/DDBJ whole genome shotgun (WGS) entry which is preliminary data.</text>
</comment>
<name>A0A395W6D1_9FIRM</name>
<dbReference type="Pfam" id="PF05717">
    <property type="entry name" value="TnpB_IS66"/>
    <property type="match status" value="1"/>
</dbReference>
<organism evidence="1 2">
    <name type="scientific">Holdemanella biformis</name>
    <dbReference type="NCBI Taxonomy" id="1735"/>
    <lineage>
        <taxon>Bacteria</taxon>
        <taxon>Bacillati</taxon>
        <taxon>Bacillota</taxon>
        <taxon>Erysipelotrichia</taxon>
        <taxon>Erysipelotrichales</taxon>
        <taxon>Erysipelotrichaceae</taxon>
        <taxon>Holdemanella</taxon>
    </lineage>
</organism>
<dbReference type="EMBL" id="QRYQ01000016">
    <property type="protein sequence ID" value="RGU90602.1"/>
    <property type="molecule type" value="Genomic_DNA"/>
</dbReference>
<sequence>MIRFDDIPKVYIVKGVTDLRKGIDRYTSIIQELYQTSPFQDALFIFCNRHRNKIKCLYWDGNGFWLLYKRLEKGYFQFPVREDGMTTITKQQLRWLLEGLKIEQKKAFETKIYKYA</sequence>
<evidence type="ECO:0000313" key="2">
    <source>
        <dbReference type="Proteomes" id="UP000265489"/>
    </source>
</evidence>
<dbReference type="AlphaFoldDB" id="A0A395W6D1"/>
<gene>
    <name evidence="1" type="ORF">DWW32_08580</name>
</gene>